<accession>X0X2C0</accession>
<dbReference type="AlphaFoldDB" id="X0X2C0"/>
<reference evidence="1" key="1">
    <citation type="journal article" date="2014" name="Front. Microbiol.">
        <title>High frequency of phylogenetically diverse reductive dehalogenase-homologous genes in deep subseafloor sedimentary metagenomes.</title>
        <authorList>
            <person name="Kawai M."/>
            <person name="Futagami T."/>
            <person name="Toyoda A."/>
            <person name="Takaki Y."/>
            <person name="Nishi S."/>
            <person name="Hori S."/>
            <person name="Arai W."/>
            <person name="Tsubouchi T."/>
            <person name="Morono Y."/>
            <person name="Uchiyama I."/>
            <person name="Ito T."/>
            <person name="Fujiyama A."/>
            <person name="Inagaki F."/>
            <person name="Takami H."/>
        </authorList>
    </citation>
    <scope>NUCLEOTIDE SEQUENCE</scope>
    <source>
        <strain evidence="1">Expedition CK06-06</strain>
    </source>
</reference>
<sequence length="84" mass="9767">MDAIPSDTTIEAARKQFEILRRLGPEARLKMAFELSDNLRSLVEAGVRQRHPDFDEQRVQQEVLRLMIGDELFQEVIKETGDRL</sequence>
<protein>
    <submittedName>
        <fullName evidence="1">Uncharacterized protein</fullName>
    </submittedName>
</protein>
<gene>
    <name evidence="1" type="ORF">S01H1_68263</name>
</gene>
<comment type="caution">
    <text evidence="1">The sequence shown here is derived from an EMBL/GenBank/DDBJ whole genome shotgun (WGS) entry which is preliminary data.</text>
</comment>
<proteinExistence type="predicted"/>
<name>X0X2C0_9ZZZZ</name>
<organism evidence="1">
    <name type="scientific">marine sediment metagenome</name>
    <dbReference type="NCBI Taxonomy" id="412755"/>
    <lineage>
        <taxon>unclassified sequences</taxon>
        <taxon>metagenomes</taxon>
        <taxon>ecological metagenomes</taxon>
    </lineage>
</organism>
<dbReference type="EMBL" id="BARS01045266">
    <property type="protein sequence ID" value="GAG30793.1"/>
    <property type="molecule type" value="Genomic_DNA"/>
</dbReference>
<evidence type="ECO:0000313" key="1">
    <source>
        <dbReference type="EMBL" id="GAG30793.1"/>
    </source>
</evidence>